<organism evidence="2 3">
    <name type="scientific">Trichoglossum hirsutum</name>
    <dbReference type="NCBI Taxonomy" id="265104"/>
    <lineage>
        <taxon>Eukaryota</taxon>
        <taxon>Fungi</taxon>
        <taxon>Dikarya</taxon>
        <taxon>Ascomycota</taxon>
        <taxon>Pezizomycotina</taxon>
        <taxon>Geoglossomycetes</taxon>
        <taxon>Geoglossales</taxon>
        <taxon>Geoglossaceae</taxon>
        <taxon>Trichoglossum</taxon>
    </lineage>
</organism>
<keyword evidence="3" id="KW-1185">Reference proteome</keyword>
<comment type="caution">
    <text evidence="2">The sequence shown here is derived from an EMBL/GenBank/DDBJ whole genome shotgun (WGS) entry which is preliminary data.</text>
</comment>
<evidence type="ECO:0000313" key="3">
    <source>
        <dbReference type="Proteomes" id="UP000750711"/>
    </source>
</evidence>
<reference evidence="2" key="1">
    <citation type="submission" date="2021-03" db="EMBL/GenBank/DDBJ databases">
        <title>Comparative genomics and phylogenomic investigation of the class Geoglossomycetes provide insights into ecological specialization and systematics.</title>
        <authorList>
            <person name="Melie T."/>
            <person name="Pirro S."/>
            <person name="Miller A.N."/>
            <person name="Quandt A."/>
        </authorList>
    </citation>
    <scope>NUCLEOTIDE SEQUENCE</scope>
    <source>
        <strain evidence="2">CAQ_001_2017</strain>
    </source>
</reference>
<protein>
    <submittedName>
        <fullName evidence="2">Uncharacterized protein</fullName>
    </submittedName>
</protein>
<accession>A0A9P8LHB5</accession>
<dbReference type="EMBL" id="JAGHQM010000117">
    <property type="protein sequence ID" value="KAH0565254.1"/>
    <property type="molecule type" value="Genomic_DNA"/>
</dbReference>
<feature type="region of interest" description="Disordered" evidence="1">
    <location>
        <begin position="285"/>
        <end position="308"/>
    </location>
</feature>
<gene>
    <name evidence="2" type="ORF">GP486_001351</name>
</gene>
<feature type="compositionally biased region" description="Polar residues" evidence="1">
    <location>
        <begin position="291"/>
        <end position="308"/>
    </location>
</feature>
<evidence type="ECO:0000256" key="1">
    <source>
        <dbReference type="SAM" id="MobiDB-lite"/>
    </source>
</evidence>
<sequence>MISLAGGQLSRLWADKNEWPNPECSIGVWYRKMRGYDCWEAVGPAREKFVQLAEEIKVYLEKYSDPVPNTVTWSIYMMGKSKATARPTVMFCCREAKPRRTVRKMIDDSEILLKYPGIQTGDSTLPPDFDQLIPLSLPIDDSDNGLAHPNSQSAVLCSQARRLMGSKIYIKSTTEDSSSLKQATAGGVLQWKGRYFCMAAQHSPAEGSSFLRPSRAMDDCVFEFKLSEESDDEVDGEFVEMTSRGSPTLVSTSPGSNFTSDGDALDDDLLDISSRIRRAFYGSGGTEGSMAGSTASVDSLPTNEPTSVRHSKLPALDEVGNVFLTSTDNGYSNLDYALFEIQPEHLPCDGSSVHVKAIAAGLPKDAEVIAATGSAGALGGRLCGTPSYMRLPRGKAFQEVWTVRLNGRLARGDSGSWVADARTGELYGHVVAGGPETGVVYIVPAYQVFNDLNQRLGGGVELLRKPAQRQSRPPPRKGILFTPSQGR</sequence>
<name>A0A9P8LHB5_9PEZI</name>
<dbReference type="AlphaFoldDB" id="A0A9P8LHB5"/>
<proteinExistence type="predicted"/>
<dbReference type="Proteomes" id="UP000750711">
    <property type="component" value="Unassembled WGS sequence"/>
</dbReference>
<feature type="region of interest" description="Disordered" evidence="1">
    <location>
        <begin position="464"/>
        <end position="487"/>
    </location>
</feature>
<evidence type="ECO:0000313" key="2">
    <source>
        <dbReference type="EMBL" id="KAH0565254.1"/>
    </source>
</evidence>